<reference evidence="3" key="1">
    <citation type="submission" date="2017-12" db="EMBL/GenBank/DDBJ databases">
        <authorList>
            <consortium name="DOE Joint Genome Institute"/>
            <person name="Mondo S.J."/>
            <person name="Kjaerbolling I."/>
            <person name="Vesth T.C."/>
            <person name="Frisvad J.C."/>
            <person name="Nybo J.L."/>
            <person name="Theobald S."/>
            <person name="Kuo A."/>
            <person name="Bowyer P."/>
            <person name="Matsuda Y."/>
            <person name="Lyhne E.K."/>
            <person name="Kogle M.E."/>
            <person name="Clum A."/>
            <person name="Lipzen A."/>
            <person name="Salamov A."/>
            <person name="Ngan C.Y."/>
            <person name="Daum C."/>
            <person name="Chiniquy J."/>
            <person name="Barry K."/>
            <person name="LaButti K."/>
            <person name="Haridas S."/>
            <person name="Simmons B.A."/>
            <person name="Magnuson J.K."/>
            <person name="Mortensen U.H."/>
            <person name="Larsen T.O."/>
            <person name="Grigoriev I.V."/>
            <person name="Baker S.E."/>
            <person name="Andersen M.R."/>
            <person name="Nordberg H.P."/>
            <person name="Cantor M.N."/>
            <person name="Hua S.X."/>
        </authorList>
    </citation>
    <scope>NUCLEOTIDE SEQUENCE [LARGE SCALE GENOMIC DNA]</scope>
    <source>
        <strain evidence="3">IBT 19404</strain>
    </source>
</reference>
<dbReference type="SUPFAM" id="SSF54909">
    <property type="entry name" value="Dimeric alpha+beta barrel"/>
    <property type="match status" value="1"/>
</dbReference>
<dbReference type="InterPro" id="IPR051807">
    <property type="entry name" value="Sec-metab_biosynth-assoc"/>
</dbReference>
<proteinExistence type="predicted"/>
<evidence type="ECO:0000313" key="3">
    <source>
        <dbReference type="Proteomes" id="UP000235023"/>
    </source>
</evidence>
<gene>
    <name evidence="2" type="ORF">BDW42DRAFT_161623</name>
</gene>
<sequence>MSFFATSTTLRQSIRSTTRCSRALSLAGSSSLRAPPPPPTTTTTYRTALAGTRLVRFSSTQANKEFLCILPDKDGALELRKQVRPTHIEGIKPLVESGRMVLGGAMLNDHPTDSQGPSFKGSTIIYTGENVDDVRKIIEDDIYATSGVWDLEKVQIIPFVSAVRVAKP</sequence>
<dbReference type="PANTHER" id="PTHR33606:SF3">
    <property type="entry name" value="PROTEIN YCII"/>
    <property type="match status" value="1"/>
</dbReference>
<dbReference type="Pfam" id="PF03795">
    <property type="entry name" value="YCII"/>
    <property type="match status" value="1"/>
</dbReference>
<dbReference type="AlphaFoldDB" id="A0A2J5I576"/>
<dbReference type="EMBL" id="KZ559507">
    <property type="protein sequence ID" value="PLN85091.1"/>
    <property type="molecule type" value="Genomic_DNA"/>
</dbReference>
<dbReference type="Gene3D" id="3.30.70.1060">
    <property type="entry name" value="Dimeric alpha+beta barrel"/>
    <property type="match status" value="1"/>
</dbReference>
<name>A0A2J5I576_9EURO</name>
<protein>
    <recommendedName>
        <fullName evidence="1">YCII-related domain-containing protein</fullName>
    </recommendedName>
</protein>
<organism evidence="2 3">
    <name type="scientific">Aspergillus taichungensis</name>
    <dbReference type="NCBI Taxonomy" id="482145"/>
    <lineage>
        <taxon>Eukaryota</taxon>
        <taxon>Fungi</taxon>
        <taxon>Dikarya</taxon>
        <taxon>Ascomycota</taxon>
        <taxon>Pezizomycotina</taxon>
        <taxon>Eurotiomycetes</taxon>
        <taxon>Eurotiomycetidae</taxon>
        <taxon>Eurotiales</taxon>
        <taxon>Aspergillaceae</taxon>
        <taxon>Aspergillus</taxon>
        <taxon>Aspergillus subgen. Circumdati</taxon>
    </lineage>
</organism>
<accession>A0A2J5I576</accession>
<feature type="domain" description="YCII-related" evidence="1">
    <location>
        <begin position="66"/>
        <end position="159"/>
    </location>
</feature>
<evidence type="ECO:0000259" key="1">
    <source>
        <dbReference type="Pfam" id="PF03795"/>
    </source>
</evidence>
<evidence type="ECO:0000313" key="2">
    <source>
        <dbReference type="EMBL" id="PLN85091.1"/>
    </source>
</evidence>
<keyword evidence="3" id="KW-1185">Reference proteome</keyword>
<dbReference type="InterPro" id="IPR011008">
    <property type="entry name" value="Dimeric_a/b-barrel"/>
</dbReference>
<dbReference type="Proteomes" id="UP000235023">
    <property type="component" value="Unassembled WGS sequence"/>
</dbReference>
<dbReference type="PANTHER" id="PTHR33606">
    <property type="entry name" value="PROTEIN YCII"/>
    <property type="match status" value="1"/>
</dbReference>
<dbReference type="OrthoDB" id="5519740at2759"/>
<dbReference type="InterPro" id="IPR005545">
    <property type="entry name" value="YCII"/>
</dbReference>